<dbReference type="PANTHER" id="PTHR38433:SF1">
    <property type="entry name" value="DUF1641 DOMAIN-CONTAINING PROTEIN"/>
    <property type="match status" value="1"/>
</dbReference>
<sequence>MAEPITHIHKPTFTEEQVMEQKLEVLKKQFANNEDALNKILDIVGELHEIGVLEAANSALQAKEKIAKIVLEQVSREPVTHLLNTLMGATGAMMAANPNQITTLIKSAMAGVDAGSQFVQEDKRVRVRDLMKTLKDPDINRAIGFGLHFLKGMGKELQENDQPQK</sequence>
<evidence type="ECO:0000313" key="2">
    <source>
        <dbReference type="Proteomes" id="UP000656813"/>
    </source>
</evidence>
<dbReference type="Pfam" id="PF07849">
    <property type="entry name" value="DUF1641"/>
    <property type="match status" value="1"/>
</dbReference>
<reference evidence="1" key="2">
    <citation type="submission" date="2020-09" db="EMBL/GenBank/DDBJ databases">
        <authorList>
            <person name="Sun Q."/>
            <person name="Zhou Y."/>
        </authorList>
    </citation>
    <scope>NUCLEOTIDE SEQUENCE</scope>
    <source>
        <strain evidence="1">CGMCC 1.12777</strain>
    </source>
</reference>
<organism evidence="1 2">
    <name type="scientific">Pullulanibacillus pueri</name>
    <dbReference type="NCBI Taxonomy" id="1437324"/>
    <lineage>
        <taxon>Bacteria</taxon>
        <taxon>Bacillati</taxon>
        <taxon>Bacillota</taxon>
        <taxon>Bacilli</taxon>
        <taxon>Bacillales</taxon>
        <taxon>Sporolactobacillaceae</taxon>
        <taxon>Pullulanibacillus</taxon>
    </lineage>
</organism>
<dbReference type="RefSeq" id="WP_188498560.1">
    <property type="nucleotide sequence ID" value="NZ_BMFV01000031.1"/>
</dbReference>
<dbReference type="AlphaFoldDB" id="A0A8J2ZYN6"/>
<comment type="caution">
    <text evidence="1">The sequence shown here is derived from an EMBL/GenBank/DDBJ whole genome shotgun (WGS) entry which is preliminary data.</text>
</comment>
<protein>
    <recommendedName>
        <fullName evidence="3">DUF1641 domain-containing protein</fullName>
    </recommendedName>
</protein>
<dbReference type="InterPro" id="IPR012440">
    <property type="entry name" value="DUF1641"/>
</dbReference>
<dbReference type="EMBL" id="BMFV01000031">
    <property type="protein sequence ID" value="GGH86314.1"/>
    <property type="molecule type" value="Genomic_DNA"/>
</dbReference>
<dbReference type="PANTHER" id="PTHR38433">
    <property type="match status" value="1"/>
</dbReference>
<gene>
    <name evidence="1" type="ORF">GCM10007096_33740</name>
</gene>
<keyword evidence="2" id="KW-1185">Reference proteome</keyword>
<evidence type="ECO:0008006" key="3">
    <source>
        <dbReference type="Google" id="ProtNLM"/>
    </source>
</evidence>
<proteinExistence type="predicted"/>
<name>A0A8J2ZYN6_9BACL</name>
<dbReference type="Proteomes" id="UP000656813">
    <property type="component" value="Unassembled WGS sequence"/>
</dbReference>
<accession>A0A8J2ZYN6</accession>
<reference evidence="1" key="1">
    <citation type="journal article" date="2014" name="Int. J. Syst. Evol. Microbiol.">
        <title>Complete genome sequence of Corynebacterium casei LMG S-19264T (=DSM 44701T), isolated from a smear-ripened cheese.</title>
        <authorList>
            <consortium name="US DOE Joint Genome Institute (JGI-PGF)"/>
            <person name="Walter F."/>
            <person name="Albersmeier A."/>
            <person name="Kalinowski J."/>
            <person name="Ruckert C."/>
        </authorList>
    </citation>
    <scope>NUCLEOTIDE SEQUENCE</scope>
    <source>
        <strain evidence="1">CGMCC 1.12777</strain>
    </source>
</reference>
<evidence type="ECO:0000313" key="1">
    <source>
        <dbReference type="EMBL" id="GGH86314.1"/>
    </source>
</evidence>